<sequence>MNRPQQAATTASPTDFPTDLVARAHALGAGFAARVAAADDGDRFVAENFTELKDAGLIAAGVPTDFGGGGASITELCNMLREMAHHCSSTALAFAMHTHQVAIPAWRWQRQQAAPVVPLLKRVAAEKLVLLSSGGSDWVAGSGEAQKVDGGYRITARKVFTSAAPIGDLLMTGAVWEEAPEGPSVLHFGIPMKSPHVKVLNNWRAMGMRGTGSHDVMIDGHVVPEEAVALKRRQGEWHPLFHIISMIAFPIIYAVYLGVAEAARERAVAMAGKRRMSEHVTSLVGRMDTELRAALWAQAEMVRIAETAAPGAATTNEIMMGRTLVARHAIAAVELAMEAAGGAGFYRDAGLERLFRDIQGARFHPMQQGPQATYAGRMALGLDVSTVF</sequence>
<evidence type="ECO:0000259" key="4">
    <source>
        <dbReference type="Pfam" id="PF08028"/>
    </source>
</evidence>
<dbReference type="Gene3D" id="2.40.110.10">
    <property type="entry name" value="Butyryl-CoA Dehydrogenase, subunit A, domain 2"/>
    <property type="match status" value="1"/>
</dbReference>
<keyword evidence="2" id="KW-0812">Transmembrane</keyword>
<dbReference type="Pfam" id="PF02771">
    <property type="entry name" value="Acyl-CoA_dh_N"/>
    <property type="match status" value="1"/>
</dbReference>
<dbReference type="InterPro" id="IPR013786">
    <property type="entry name" value="AcylCoA_DH/ox_N"/>
</dbReference>
<dbReference type="InterPro" id="IPR037069">
    <property type="entry name" value="AcylCoA_DH/ox_N_sf"/>
</dbReference>
<gene>
    <name evidence="5" type="ORF">SMD31_09440</name>
</gene>
<dbReference type="SUPFAM" id="SSF56645">
    <property type="entry name" value="Acyl-CoA dehydrogenase NM domain-like"/>
    <property type="match status" value="1"/>
</dbReference>
<dbReference type="InterPro" id="IPR036250">
    <property type="entry name" value="AcylCo_DH-like_C"/>
</dbReference>
<dbReference type="Proteomes" id="UP001271769">
    <property type="component" value="Unassembled WGS sequence"/>
</dbReference>
<feature type="domain" description="Acyl-CoA dehydrogenase/oxidase N-terminal" evidence="3">
    <location>
        <begin position="32"/>
        <end position="105"/>
    </location>
</feature>
<dbReference type="Gene3D" id="1.10.540.10">
    <property type="entry name" value="Acyl-CoA dehydrogenase/oxidase, N-terminal domain"/>
    <property type="match status" value="1"/>
</dbReference>
<organism evidence="5 6">
    <name type="scientific">Dongia rigui</name>
    <dbReference type="NCBI Taxonomy" id="940149"/>
    <lineage>
        <taxon>Bacteria</taxon>
        <taxon>Pseudomonadati</taxon>
        <taxon>Pseudomonadota</taxon>
        <taxon>Alphaproteobacteria</taxon>
        <taxon>Rhodospirillales</taxon>
        <taxon>Dongiaceae</taxon>
        <taxon>Dongia</taxon>
    </lineage>
</organism>
<protein>
    <submittedName>
        <fullName evidence="5">Acyl-CoA dehydrogenase family protein</fullName>
        <ecNumber evidence="5">1.-.-.-</ecNumber>
    </submittedName>
</protein>
<evidence type="ECO:0000313" key="5">
    <source>
        <dbReference type="EMBL" id="MDY0872147.1"/>
    </source>
</evidence>
<dbReference type="EMBL" id="JAXCLX010000001">
    <property type="protein sequence ID" value="MDY0872147.1"/>
    <property type="molecule type" value="Genomic_DNA"/>
</dbReference>
<dbReference type="Pfam" id="PF08028">
    <property type="entry name" value="Acyl-CoA_dh_2"/>
    <property type="match status" value="1"/>
</dbReference>
<dbReference type="InterPro" id="IPR013107">
    <property type="entry name" value="Acyl-CoA_DH_C"/>
</dbReference>
<name>A0ABU5DXU9_9PROT</name>
<keyword evidence="6" id="KW-1185">Reference proteome</keyword>
<dbReference type="GO" id="GO:0016491">
    <property type="term" value="F:oxidoreductase activity"/>
    <property type="evidence" value="ECO:0007669"/>
    <property type="project" value="UniProtKB-KW"/>
</dbReference>
<dbReference type="PANTHER" id="PTHR43884">
    <property type="entry name" value="ACYL-COA DEHYDROGENASE"/>
    <property type="match status" value="1"/>
</dbReference>
<keyword evidence="2" id="KW-0472">Membrane</keyword>
<dbReference type="InterPro" id="IPR009100">
    <property type="entry name" value="AcylCoA_DH/oxidase_NM_dom_sf"/>
</dbReference>
<dbReference type="RefSeq" id="WP_320500565.1">
    <property type="nucleotide sequence ID" value="NZ_JAXCLX010000001.1"/>
</dbReference>
<dbReference type="SUPFAM" id="SSF47203">
    <property type="entry name" value="Acyl-CoA dehydrogenase C-terminal domain-like"/>
    <property type="match status" value="1"/>
</dbReference>
<dbReference type="PROSITE" id="PS00073">
    <property type="entry name" value="ACYL_COA_DH_2"/>
    <property type="match status" value="1"/>
</dbReference>
<feature type="domain" description="Acyl-CoA dehydrogenase C-terminal" evidence="4">
    <location>
        <begin position="253"/>
        <end position="366"/>
    </location>
</feature>
<evidence type="ECO:0000259" key="3">
    <source>
        <dbReference type="Pfam" id="PF02771"/>
    </source>
</evidence>
<accession>A0ABU5DXU9</accession>
<dbReference type="EC" id="1.-.-.-" evidence="5"/>
<evidence type="ECO:0000313" key="6">
    <source>
        <dbReference type="Proteomes" id="UP001271769"/>
    </source>
</evidence>
<feature type="transmembrane region" description="Helical" evidence="2">
    <location>
        <begin position="240"/>
        <end position="259"/>
    </location>
</feature>
<proteinExistence type="predicted"/>
<evidence type="ECO:0000256" key="2">
    <source>
        <dbReference type="SAM" id="Phobius"/>
    </source>
</evidence>
<reference evidence="5 6" key="1">
    <citation type="journal article" date="2013" name="Antonie Van Leeuwenhoek">
        <title>Dongia rigui sp. nov., isolated from freshwater of a large wetland in Korea.</title>
        <authorList>
            <person name="Baik K.S."/>
            <person name="Hwang Y.M."/>
            <person name="Choi J.S."/>
            <person name="Kwon J."/>
            <person name="Seong C.N."/>
        </authorList>
    </citation>
    <scope>NUCLEOTIDE SEQUENCE [LARGE SCALE GENOMIC DNA]</scope>
    <source>
        <strain evidence="5 6">04SU4-P</strain>
    </source>
</reference>
<keyword evidence="2" id="KW-1133">Transmembrane helix</keyword>
<dbReference type="Gene3D" id="1.20.140.10">
    <property type="entry name" value="Butyryl-CoA Dehydrogenase, subunit A, domain 3"/>
    <property type="match status" value="1"/>
</dbReference>
<dbReference type="InterPro" id="IPR046373">
    <property type="entry name" value="Acyl-CoA_Oxase/DH_mid-dom_sf"/>
</dbReference>
<keyword evidence="1 5" id="KW-0560">Oxidoreductase</keyword>
<comment type="caution">
    <text evidence="5">The sequence shown here is derived from an EMBL/GenBank/DDBJ whole genome shotgun (WGS) entry which is preliminary data.</text>
</comment>
<dbReference type="InterPro" id="IPR006089">
    <property type="entry name" value="Acyl-CoA_DH_CS"/>
</dbReference>
<evidence type="ECO:0000256" key="1">
    <source>
        <dbReference type="ARBA" id="ARBA00023002"/>
    </source>
</evidence>
<dbReference type="PANTHER" id="PTHR43884:SF25">
    <property type="entry name" value="ACYL-COA DEHYDROGENASE YDBM-RELATED"/>
    <property type="match status" value="1"/>
</dbReference>
<dbReference type="PIRSF" id="PIRSF016578">
    <property type="entry name" value="HsaA"/>
    <property type="match status" value="1"/>
</dbReference>